<evidence type="ECO:0000313" key="3">
    <source>
        <dbReference type="Proteomes" id="UP000030746"/>
    </source>
</evidence>
<organism evidence="2 3">
    <name type="scientific">Lottia gigantea</name>
    <name type="common">Giant owl limpet</name>
    <dbReference type="NCBI Taxonomy" id="225164"/>
    <lineage>
        <taxon>Eukaryota</taxon>
        <taxon>Metazoa</taxon>
        <taxon>Spiralia</taxon>
        <taxon>Lophotrochozoa</taxon>
        <taxon>Mollusca</taxon>
        <taxon>Gastropoda</taxon>
        <taxon>Patellogastropoda</taxon>
        <taxon>Lottioidea</taxon>
        <taxon>Lottiidae</taxon>
        <taxon>Lottia</taxon>
    </lineage>
</organism>
<gene>
    <name evidence="2" type="ORF">LOTGIDRAFT_156478</name>
</gene>
<accession>V4B973</accession>
<dbReference type="AlphaFoldDB" id="V4B973"/>
<evidence type="ECO:0008006" key="4">
    <source>
        <dbReference type="Google" id="ProtNLM"/>
    </source>
</evidence>
<name>V4B973_LOTGI</name>
<dbReference type="HOGENOM" id="CLU_2148676_0_0_1"/>
<dbReference type="RefSeq" id="XP_009045363.1">
    <property type="nucleotide sequence ID" value="XM_009047115.1"/>
</dbReference>
<dbReference type="Proteomes" id="UP000030746">
    <property type="component" value="Unassembled WGS sequence"/>
</dbReference>
<dbReference type="GeneID" id="20237012"/>
<protein>
    <recommendedName>
        <fullName evidence="4">Transmembrane protein</fullName>
    </recommendedName>
</protein>
<dbReference type="KEGG" id="lgi:LOTGIDRAFT_156478"/>
<keyword evidence="3" id="KW-1185">Reference proteome</keyword>
<feature type="chain" id="PRO_5004717325" description="Transmembrane protein" evidence="1">
    <location>
        <begin position="28"/>
        <end position="112"/>
    </location>
</feature>
<feature type="signal peptide" evidence="1">
    <location>
        <begin position="1"/>
        <end position="27"/>
    </location>
</feature>
<dbReference type="EMBL" id="KB199905">
    <property type="protein sequence ID" value="ESP03881.1"/>
    <property type="molecule type" value="Genomic_DNA"/>
</dbReference>
<keyword evidence="1" id="KW-0732">Signal</keyword>
<evidence type="ECO:0000313" key="2">
    <source>
        <dbReference type="EMBL" id="ESP03881.1"/>
    </source>
</evidence>
<reference evidence="2 3" key="1">
    <citation type="journal article" date="2013" name="Nature">
        <title>Insights into bilaterian evolution from three spiralian genomes.</title>
        <authorList>
            <person name="Simakov O."/>
            <person name="Marletaz F."/>
            <person name="Cho S.J."/>
            <person name="Edsinger-Gonzales E."/>
            <person name="Havlak P."/>
            <person name="Hellsten U."/>
            <person name="Kuo D.H."/>
            <person name="Larsson T."/>
            <person name="Lv J."/>
            <person name="Arendt D."/>
            <person name="Savage R."/>
            <person name="Osoegawa K."/>
            <person name="de Jong P."/>
            <person name="Grimwood J."/>
            <person name="Chapman J.A."/>
            <person name="Shapiro H."/>
            <person name="Aerts A."/>
            <person name="Otillar R.P."/>
            <person name="Terry A.Y."/>
            <person name="Boore J.L."/>
            <person name="Grigoriev I.V."/>
            <person name="Lindberg D.R."/>
            <person name="Seaver E.C."/>
            <person name="Weisblat D.A."/>
            <person name="Putnam N.H."/>
            <person name="Rokhsar D.S."/>
        </authorList>
    </citation>
    <scope>NUCLEOTIDE SEQUENCE [LARGE SCALE GENOMIC DNA]</scope>
</reference>
<proteinExistence type="predicted"/>
<evidence type="ECO:0000256" key="1">
    <source>
        <dbReference type="SAM" id="SignalP"/>
    </source>
</evidence>
<dbReference type="CTD" id="20237012"/>
<sequence>MACRVSATMFFVSLCVIFLMETEVLRAANPSNTSSQTVTDEQSDLIVKKSSIEKGMDVLYDMANGFLDVVQSEKLFDQTWLTIYLIYFSGRDCIVGVGEGGLGGLSILLTVS</sequence>